<keyword evidence="3" id="KW-0456">Lyase</keyword>
<sequence>MPTLQHRHDRDGHVTAVTLDFPTPGTAEFLAHNGFTAIAIDFEHSNPDWATVEDIVRACELTEATVIARVPHSPELVANCLDLGIAHFQLAHVDTAQQVEKILDCARFAPRGTRGIGRSRANRFGHYPGGYQQFQHVAETVSLIVHIESLDGIASLPELVAIDEVDIVLVGAQDLAASMGHIGRSDHLEVQSAMDRIIDTVRTSGKAIGMSASSPTDAAAAAERGATFLLASQARLMSGAASVLHSALDRTPAVQPVTGGTR</sequence>
<protein>
    <submittedName>
        <fullName evidence="5">Putative aldolase</fullName>
    </submittedName>
</protein>
<dbReference type="InterPro" id="IPR050251">
    <property type="entry name" value="HpcH-HpaI_aldolase"/>
</dbReference>
<proteinExistence type="inferred from homology"/>
<dbReference type="Gene3D" id="3.20.20.60">
    <property type="entry name" value="Phosphoenolpyruvate-binding domains"/>
    <property type="match status" value="1"/>
</dbReference>
<dbReference type="SUPFAM" id="SSF51621">
    <property type="entry name" value="Phosphoenolpyruvate/pyruvate domain"/>
    <property type="match status" value="1"/>
</dbReference>
<dbReference type="GO" id="GO:0016832">
    <property type="term" value="F:aldehyde-lyase activity"/>
    <property type="evidence" value="ECO:0007669"/>
    <property type="project" value="TreeGrafter"/>
</dbReference>
<dbReference type="InterPro" id="IPR005000">
    <property type="entry name" value="Aldolase/citrate-lyase_domain"/>
</dbReference>
<name>C1B6S6_RHOOB</name>
<dbReference type="AlphaFoldDB" id="C1B6S6"/>
<evidence type="ECO:0000313" key="5">
    <source>
        <dbReference type="EMBL" id="BAH51379.1"/>
    </source>
</evidence>
<dbReference type="RefSeq" id="WP_012690332.1">
    <property type="nucleotide sequence ID" value="NC_012522.1"/>
</dbReference>
<dbReference type="InterPro" id="IPR040442">
    <property type="entry name" value="Pyrv_kinase-like_dom_sf"/>
</dbReference>
<dbReference type="Pfam" id="PF03328">
    <property type="entry name" value="HpcH_HpaI"/>
    <property type="match status" value="1"/>
</dbReference>
<keyword evidence="2" id="KW-0479">Metal-binding</keyword>
<dbReference type="GO" id="GO:0005737">
    <property type="term" value="C:cytoplasm"/>
    <property type="evidence" value="ECO:0007669"/>
    <property type="project" value="TreeGrafter"/>
</dbReference>
<comment type="similarity">
    <text evidence="1">Belongs to the HpcH/HpaI aldolase family.</text>
</comment>
<dbReference type="InterPro" id="IPR015813">
    <property type="entry name" value="Pyrv/PenolPyrv_kinase-like_dom"/>
</dbReference>
<evidence type="ECO:0000256" key="2">
    <source>
        <dbReference type="ARBA" id="ARBA00022723"/>
    </source>
</evidence>
<dbReference type="EMBL" id="AP011115">
    <property type="protein sequence ID" value="BAH51379.1"/>
    <property type="molecule type" value="Genomic_DNA"/>
</dbReference>
<gene>
    <name evidence="5" type="ordered locus">ROP_31320</name>
</gene>
<reference evidence="5 6" key="1">
    <citation type="submission" date="2009-03" db="EMBL/GenBank/DDBJ databases">
        <title>Comparison of the complete genome sequences of Rhodococcus erythropolis PR4 and Rhodococcus opacus B4.</title>
        <authorList>
            <person name="Takarada H."/>
            <person name="Sekine M."/>
            <person name="Hosoyama A."/>
            <person name="Yamada R."/>
            <person name="Fujisawa T."/>
            <person name="Omata S."/>
            <person name="Shimizu A."/>
            <person name="Tsukatani N."/>
            <person name="Tanikawa S."/>
            <person name="Fujita N."/>
            <person name="Harayama S."/>
        </authorList>
    </citation>
    <scope>NUCLEOTIDE SEQUENCE [LARGE SCALE GENOMIC DNA]</scope>
    <source>
        <strain evidence="5 6">B4</strain>
    </source>
</reference>
<organism evidence="5 6">
    <name type="scientific">Rhodococcus opacus (strain B4)</name>
    <dbReference type="NCBI Taxonomy" id="632772"/>
    <lineage>
        <taxon>Bacteria</taxon>
        <taxon>Bacillati</taxon>
        <taxon>Actinomycetota</taxon>
        <taxon>Actinomycetes</taxon>
        <taxon>Mycobacteriales</taxon>
        <taxon>Nocardiaceae</taxon>
        <taxon>Rhodococcus</taxon>
    </lineage>
</organism>
<dbReference type="STRING" id="632772.ROP_31320"/>
<dbReference type="Proteomes" id="UP000002212">
    <property type="component" value="Chromosome"/>
</dbReference>
<dbReference type="HOGENOM" id="CLU_059964_4_1_11"/>
<evidence type="ECO:0000313" key="6">
    <source>
        <dbReference type="Proteomes" id="UP000002212"/>
    </source>
</evidence>
<evidence type="ECO:0000256" key="3">
    <source>
        <dbReference type="ARBA" id="ARBA00023239"/>
    </source>
</evidence>
<dbReference type="PANTHER" id="PTHR30502:SF0">
    <property type="entry name" value="PHOSPHOENOLPYRUVATE CARBOXYLASE FAMILY PROTEIN"/>
    <property type="match status" value="1"/>
</dbReference>
<feature type="domain" description="HpcH/HpaI aldolase/citrate lyase" evidence="4">
    <location>
        <begin position="26"/>
        <end position="228"/>
    </location>
</feature>
<dbReference type="PATRIC" id="fig|632772.20.peg.3279"/>
<dbReference type="GO" id="GO:0046872">
    <property type="term" value="F:metal ion binding"/>
    <property type="evidence" value="ECO:0007669"/>
    <property type="project" value="UniProtKB-KW"/>
</dbReference>
<dbReference type="PANTHER" id="PTHR30502">
    <property type="entry name" value="2-KETO-3-DEOXY-L-RHAMNONATE ALDOLASE"/>
    <property type="match status" value="1"/>
</dbReference>
<accession>C1B6S6</accession>
<dbReference type="KEGG" id="rop:ROP_31320"/>
<evidence type="ECO:0000256" key="1">
    <source>
        <dbReference type="ARBA" id="ARBA00005568"/>
    </source>
</evidence>
<evidence type="ECO:0000259" key="4">
    <source>
        <dbReference type="Pfam" id="PF03328"/>
    </source>
</evidence>